<dbReference type="PROSITE" id="PS00194">
    <property type="entry name" value="THIOREDOXIN_1"/>
    <property type="match status" value="1"/>
</dbReference>
<dbReference type="EMBL" id="OZ020096">
    <property type="protein sequence ID" value="CAK9256086.1"/>
    <property type="molecule type" value="Genomic_DNA"/>
</dbReference>
<evidence type="ECO:0000256" key="1">
    <source>
        <dbReference type="ARBA" id="ARBA00023157"/>
    </source>
</evidence>
<reference evidence="4 5" key="1">
    <citation type="submission" date="2024-02" db="EMBL/GenBank/DDBJ databases">
        <authorList>
            <consortium name="ELIXIR-Norway"/>
            <consortium name="Elixir Norway"/>
        </authorList>
    </citation>
    <scope>NUCLEOTIDE SEQUENCE [LARGE SCALE GENOMIC DNA]</scope>
</reference>
<accession>A0ABP0VNS3</accession>
<gene>
    <name evidence="4" type="ORF">CSSPJE1EN1_LOCUS1564</name>
</gene>
<dbReference type="CDD" id="cd02947">
    <property type="entry name" value="TRX_family"/>
    <property type="match status" value="1"/>
</dbReference>
<keyword evidence="5" id="KW-1185">Reference proteome</keyword>
<dbReference type="Gene3D" id="3.40.30.10">
    <property type="entry name" value="Glutaredoxin"/>
    <property type="match status" value="1"/>
</dbReference>
<comment type="similarity">
    <text evidence="2">Belongs to the thioredoxin family. Plant F-type subfamily.</text>
</comment>
<sequence length="217" mass="23487">MAVQVVTSMAIITAATTPCSSGATITQRRVSSSCSSVPSRMVVGLEIGSKRRIGSLSLCNPQIRSAGILNSSEILREKCSLALGNTVCRQAVQALSDTESAEGHVTIVEDSETFDRLLQEAGERLVVLDISTKTCGPCKIIFPKVVQLSIEYPDVMFLKINGDTSADTRALMRKWGVRAVPNFRFFRNGELVHSHTGAKLDELKAHLESHNNAAIKT</sequence>
<dbReference type="InterPro" id="IPR036249">
    <property type="entry name" value="Thioredoxin-like_sf"/>
</dbReference>
<name>A0ABP0VNS3_9BRYO</name>
<organism evidence="4 5">
    <name type="scientific">Sphagnum jensenii</name>
    <dbReference type="NCBI Taxonomy" id="128206"/>
    <lineage>
        <taxon>Eukaryota</taxon>
        <taxon>Viridiplantae</taxon>
        <taxon>Streptophyta</taxon>
        <taxon>Embryophyta</taxon>
        <taxon>Bryophyta</taxon>
        <taxon>Sphagnophytina</taxon>
        <taxon>Sphagnopsida</taxon>
        <taxon>Sphagnales</taxon>
        <taxon>Sphagnaceae</taxon>
        <taxon>Sphagnum</taxon>
    </lineage>
</organism>
<keyword evidence="1" id="KW-1015">Disulfide bond</keyword>
<dbReference type="InterPro" id="IPR017937">
    <property type="entry name" value="Thioredoxin_CS"/>
</dbReference>
<evidence type="ECO:0000256" key="2">
    <source>
        <dbReference type="ARBA" id="ARBA00038337"/>
    </source>
</evidence>
<evidence type="ECO:0000259" key="3">
    <source>
        <dbReference type="PROSITE" id="PS51352"/>
    </source>
</evidence>
<dbReference type="PROSITE" id="PS51352">
    <property type="entry name" value="THIOREDOXIN_2"/>
    <property type="match status" value="1"/>
</dbReference>
<evidence type="ECO:0000313" key="5">
    <source>
        <dbReference type="Proteomes" id="UP001497444"/>
    </source>
</evidence>
<protein>
    <recommendedName>
        <fullName evidence="3">Thioredoxin domain-containing protein</fullName>
    </recommendedName>
</protein>
<dbReference type="Pfam" id="PF00085">
    <property type="entry name" value="Thioredoxin"/>
    <property type="match status" value="1"/>
</dbReference>
<dbReference type="Proteomes" id="UP001497444">
    <property type="component" value="Chromosome 1"/>
</dbReference>
<feature type="domain" description="Thioredoxin" evidence="3">
    <location>
        <begin position="81"/>
        <end position="212"/>
    </location>
</feature>
<dbReference type="SUPFAM" id="SSF52833">
    <property type="entry name" value="Thioredoxin-like"/>
    <property type="match status" value="1"/>
</dbReference>
<evidence type="ECO:0000313" key="4">
    <source>
        <dbReference type="EMBL" id="CAK9256086.1"/>
    </source>
</evidence>
<dbReference type="InterPro" id="IPR013766">
    <property type="entry name" value="Thioredoxin_domain"/>
</dbReference>
<dbReference type="PANTHER" id="PTHR46115">
    <property type="entry name" value="THIOREDOXIN-LIKE PROTEIN 1"/>
    <property type="match status" value="1"/>
</dbReference>
<proteinExistence type="inferred from homology"/>